<evidence type="ECO:0000313" key="9">
    <source>
        <dbReference type="Proteomes" id="UP000006729"/>
    </source>
</evidence>
<name>A0A2K2BKS2_POPTR</name>
<evidence type="ECO:0000256" key="4">
    <source>
        <dbReference type="ARBA" id="ARBA00023163"/>
    </source>
</evidence>
<dbReference type="GO" id="GO:0005634">
    <property type="term" value="C:nucleus"/>
    <property type="evidence" value="ECO:0007669"/>
    <property type="project" value="UniProtKB-SubCell"/>
</dbReference>
<dbReference type="ExpressionAtlas" id="A0A2K2BKS2">
    <property type="expression patterns" value="baseline and differential"/>
</dbReference>
<sequence length="499" mass="55818">MAFFPVLGRGMNSKIQSVMENPTDGMPSAPAVGYRFRPTDEELISNYLKPKLLGDDLEDLLIIAEVRVCKHEPWDLPVKSEIKSDDAVWYFFCPRDLKYSNSRRSNRRTKAGFWKPTGKTIKVKAKRNKEVIGTKRTLVFYRSASPKAERTAWIIHEYEVFVSDSKLSNLGEYVLCKLKKKLDEKTSKGVPKNHTASTSGFEAEPSCSMASDFENPNRSELTTNSACVESESSHRLASDFEKPNSNELPTNLAQEASESSHFSTTNNQNPNELMSNSAYYGNGLHHSMATNFGNPNSNELISSSFYDGSGVLHSMTSNYEIQYPNELISNSAYDGSGGLLHSMTSNYEIQYPNELISNSAYDGSGGLLHSMTSNYEIQYPNELIVNSAYNVSEQSHYMASDSENQNPIETTYVSPYEYWLTASDFEDPLSPLQPEGETGPSMEMPFQFTNCLLASDFENQNIDKETDISAPVEGERSSPTVMPLDLENQNPWGKIDVNP</sequence>
<dbReference type="Gene3D" id="2.170.150.80">
    <property type="entry name" value="NAC domain"/>
    <property type="match status" value="1"/>
</dbReference>
<feature type="region of interest" description="Disordered" evidence="6">
    <location>
        <begin position="185"/>
        <end position="277"/>
    </location>
</feature>
<evidence type="ECO:0000313" key="8">
    <source>
        <dbReference type="EMBL" id="PNT50354.1"/>
    </source>
</evidence>
<dbReference type="AlphaFoldDB" id="A0A2K2BKS2"/>
<dbReference type="Pfam" id="PF02365">
    <property type="entry name" value="NAM"/>
    <property type="match status" value="1"/>
</dbReference>
<dbReference type="PROSITE" id="PS51005">
    <property type="entry name" value="NAC"/>
    <property type="match status" value="1"/>
</dbReference>
<evidence type="ECO:0000256" key="1">
    <source>
        <dbReference type="ARBA" id="ARBA00004123"/>
    </source>
</evidence>
<feature type="compositionally biased region" description="Basic and acidic residues" evidence="6">
    <location>
        <begin position="231"/>
        <end position="244"/>
    </location>
</feature>
<protein>
    <recommendedName>
        <fullName evidence="7">NAC domain-containing protein</fullName>
    </recommendedName>
</protein>
<evidence type="ECO:0000256" key="3">
    <source>
        <dbReference type="ARBA" id="ARBA00023125"/>
    </source>
</evidence>
<evidence type="ECO:0000259" key="7">
    <source>
        <dbReference type="PROSITE" id="PS51005"/>
    </source>
</evidence>
<dbReference type="InParanoid" id="A0A2K2BKS2"/>
<evidence type="ECO:0000256" key="2">
    <source>
        <dbReference type="ARBA" id="ARBA00023015"/>
    </source>
</evidence>
<dbReference type="InterPro" id="IPR036093">
    <property type="entry name" value="NAC_dom_sf"/>
</dbReference>
<feature type="region of interest" description="Disordered" evidence="6">
    <location>
        <begin position="463"/>
        <end position="499"/>
    </location>
</feature>
<evidence type="ECO:0000256" key="6">
    <source>
        <dbReference type="SAM" id="MobiDB-lite"/>
    </source>
</evidence>
<comment type="subcellular location">
    <subcellularLocation>
        <location evidence="1">Nucleus</location>
    </subcellularLocation>
</comment>
<dbReference type="Proteomes" id="UP000006729">
    <property type="component" value="Chromosome 2"/>
</dbReference>
<dbReference type="STRING" id="3694.A0A2K2BKS2"/>
<accession>A0A2K2BKS2</accession>
<feature type="domain" description="NAC" evidence="7">
    <location>
        <begin position="30"/>
        <end position="181"/>
    </location>
</feature>
<feature type="compositionally biased region" description="Polar residues" evidence="6">
    <location>
        <begin position="214"/>
        <end position="227"/>
    </location>
</feature>
<gene>
    <name evidence="8" type="ORF">POPTR_002G182400</name>
</gene>
<dbReference type="GO" id="GO:0003677">
    <property type="term" value="F:DNA binding"/>
    <property type="evidence" value="ECO:0007669"/>
    <property type="project" value="UniProtKB-KW"/>
</dbReference>
<keyword evidence="9" id="KW-1185">Reference proteome</keyword>
<keyword evidence="5" id="KW-0539">Nucleus</keyword>
<keyword evidence="2" id="KW-0805">Transcription regulation</keyword>
<dbReference type="GO" id="GO:0006355">
    <property type="term" value="P:regulation of DNA-templated transcription"/>
    <property type="evidence" value="ECO:0007669"/>
    <property type="project" value="InterPro"/>
</dbReference>
<dbReference type="SMR" id="A0A2K2BKS2"/>
<organism evidence="8 9">
    <name type="scientific">Populus trichocarpa</name>
    <name type="common">Western balsam poplar</name>
    <name type="synonym">Populus balsamifera subsp. trichocarpa</name>
    <dbReference type="NCBI Taxonomy" id="3694"/>
    <lineage>
        <taxon>Eukaryota</taxon>
        <taxon>Viridiplantae</taxon>
        <taxon>Streptophyta</taxon>
        <taxon>Embryophyta</taxon>
        <taxon>Tracheophyta</taxon>
        <taxon>Spermatophyta</taxon>
        <taxon>Magnoliopsida</taxon>
        <taxon>eudicotyledons</taxon>
        <taxon>Gunneridae</taxon>
        <taxon>Pentapetalae</taxon>
        <taxon>rosids</taxon>
        <taxon>fabids</taxon>
        <taxon>Malpighiales</taxon>
        <taxon>Salicaceae</taxon>
        <taxon>Saliceae</taxon>
        <taxon>Populus</taxon>
    </lineage>
</organism>
<evidence type="ECO:0000256" key="5">
    <source>
        <dbReference type="ARBA" id="ARBA00023242"/>
    </source>
</evidence>
<dbReference type="SUPFAM" id="SSF101941">
    <property type="entry name" value="NAC domain"/>
    <property type="match status" value="1"/>
</dbReference>
<dbReference type="EMBL" id="CM009291">
    <property type="protein sequence ID" value="PNT50354.1"/>
    <property type="molecule type" value="Genomic_DNA"/>
</dbReference>
<dbReference type="PANTHER" id="PTHR31989">
    <property type="entry name" value="NAC DOMAIN-CONTAINING PROTEIN 82-RELATED"/>
    <property type="match status" value="1"/>
</dbReference>
<keyword evidence="3" id="KW-0238">DNA-binding</keyword>
<dbReference type="InterPro" id="IPR003441">
    <property type="entry name" value="NAC-dom"/>
</dbReference>
<proteinExistence type="predicted"/>
<keyword evidence="4" id="KW-0804">Transcription</keyword>
<feature type="compositionally biased region" description="Polar residues" evidence="6">
    <location>
        <begin position="245"/>
        <end position="277"/>
    </location>
</feature>
<reference evidence="8 9" key="1">
    <citation type="journal article" date="2006" name="Science">
        <title>The genome of black cottonwood, Populus trichocarpa (Torr. &amp; Gray).</title>
        <authorList>
            <person name="Tuskan G.A."/>
            <person name="Difazio S."/>
            <person name="Jansson S."/>
            <person name="Bohlmann J."/>
            <person name="Grigoriev I."/>
            <person name="Hellsten U."/>
            <person name="Putnam N."/>
            <person name="Ralph S."/>
            <person name="Rombauts S."/>
            <person name="Salamov A."/>
            <person name="Schein J."/>
            <person name="Sterck L."/>
            <person name="Aerts A."/>
            <person name="Bhalerao R.R."/>
            <person name="Bhalerao R.P."/>
            <person name="Blaudez D."/>
            <person name="Boerjan W."/>
            <person name="Brun A."/>
            <person name="Brunner A."/>
            <person name="Busov V."/>
            <person name="Campbell M."/>
            <person name="Carlson J."/>
            <person name="Chalot M."/>
            <person name="Chapman J."/>
            <person name="Chen G.L."/>
            <person name="Cooper D."/>
            <person name="Coutinho P.M."/>
            <person name="Couturier J."/>
            <person name="Covert S."/>
            <person name="Cronk Q."/>
            <person name="Cunningham R."/>
            <person name="Davis J."/>
            <person name="Degroeve S."/>
            <person name="Dejardin A."/>
            <person name="Depamphilis C."/>
            <person name="Detter J."/>
            <person name="Dirks B."/>
            <person name="Dubchak I."/>
            <person name="Duplessis S."/>
            <person name="Ehlting J."/>
            <person name="Ellis B."/>
            <person name="Gendler K."/>
            <person name="Goodstein D."/>
            <person name="Gribskov M."/>
            <person name="Grimwood J."/>
            <person name="Groover A."/>
            <person name="Gunter L."/>
            <person name="Hamberger B."/>
            <person name="Heinze B."/>
            <person name="Helariutta Y."/>
            <person name="Henrissat B."/>
            <person name="Holligan D."/>
            <person name="Holt R."/>
            <person name="Huang W."/>
            <person name="Islam-Faridi N."/>
            <person name="Jones S."/>
            <person name="Jones-Rhoades M."/>
            <person name="Jorgensen R."/>
            <person name="Joshi C."/>
            <person name="Kangasjarvi J."/>
            <person name="Karlsson J."/>
            <person name="Kelleher C."/>
            <person name="Kirkpatrick R."/>
            <person name="Kirst M."/>
            <person name="Kohler A."/>
            <person name="Kalluri U."/>
            <person name="Larimer F."/>
            <person name="Leebens-Mack J."/>
            <person name="Leple J.C."/>
            <person name="Locascio P."/>
            <person name="Lou Y."/>
            <person name="Lucas S."/>
            <person name="Martin F."/>
            <person name="Montanini B."/>
            <person name="Napoli C."/>
            <person name="Nelson D.R."/>
            <person name="Nelson C."/>
            <person name="Nieminen K."/>
            <person name="Nilsson O."/>
            <person name="Pereda V."/>
            <person name="Peter G."/>
            <person name="Philippe R."/>
            <person name="Pilate G."/>
            <person name="Poliakov A."/>
            <person name="Razumovskaya J."/>
            <person name="Richardson P."/>
            <person name="Rinaldi C."/>
            <person name="Ritland K."/>
            <person name="Rouze P."/>
            <person name="Ryaboy D."/>
            <person name="Schmutz J."/>
            <person name="Schrader J."/>
            <person name="Segerman B."/>
            <person name="Shin H."/>
            <person name="Siddiqui A."/>
            <person name="Sterky F."/>
            <person name="Terry A."/>
            <person name="Tsai C.J."/>
            <person name="Uberbacher E."/>
            <person name="Unneberg P."/>
            <person name="Vahala J."/>
            <person name="Wall K."/>
            <person name="Wessler S."/>
            <person name="Yang G."/>
            <person name="Yin T."/>
            <person name="Douglas C."/>
            <person name="Marra M."/>
            <person name="Sandberg G."/>
            <person name="Van de Peer Y."/>
            <person name="Rokhsar D."/>
        </authorList>
    </citation>
    <scope>NUCLEOTIDE SEQUENCE [LARGE SCALE GENOMIC DNA]</scope>
    <source>
        <strain evidence="9">cv. Nisqually</strain>
    </source>
</reference>